<dbReference type="Proteomes" id="UP001431532">
    <property type="component" value="Unassembled WGS sequence"/>
</dbReference>
<keyword evidence="1" id="KW-1133">Transmembrane helix</keyword>
<keyword evidence="1" id="KW-0812">Transmembrane</keyword>
<feature type="transmembrane region" description="Helical" evidence="1">
    <location>
        <begin position="166"/>
        <end position="188"/>
    </location>
</feature>
<feature type="transmembrane region" description="Helical" evidence="1">
    <location>
        <begin position="138"/>
        <end position="160"/>
    </location>
</feature>
<sequence length="241" mass="27635">MISLIKNFRKMIPKQFQVIILAFIAVLALILRLEGETDVLDFFKALLPIALVLFAVYVLESREKTVVSHLVLFLFVFGDYLGTFIRTIFSYNLNTNTFVLTITWQLILGLVVCVYLIFIILSYLLTEGAQLKYTKSHLLFPMILVFIYLYIRFGISTAMITLIPIIIVYFVKVPLAVVSLLLSVVIVTPLDMLDVLLSGVAGFTTIFYWLISLFAFYLIYLLVKELLSSVHEKHIEENKNE</sequence>
<dbReference type="RefSeq" id="WP_282839277.1">
    <property type="nucleotide sequence ID" value="NZ_JASCXW010000012.1"/>
</dbReference>
<gene>
    <name evidence="2" type="ORF">QJ521_04680</name>
</gene>
<feature type="transmembrane region" description="Helical" evidence="1">
    <location>
        <begin position="66"/>
        <end position="89"/>
    </location>
</feature>
<keyword evidence="1" id="KW-0472">Membrane</keyword>
<accession>A0AAW6U4K8</accession>
<evidence type="ECO:0008006" key="4">
    <source>
        <dbReference type="Google" id="ProtNLM"/>
    </source>
</evidence>
<organism evidence="2 3">
    <name type="scientific">Peloplasma aerotolerans</name>
    <dbReference type="NCBI Taxonomy" id="3044389"/>
    <lineage>
        <taxon>Bacteria</taxon>
        <taxon>Bacillati</taxon>
        <taxon>Mycoplasmatota</taxon>
        <taxon>Mollicutes</taxon>
        <taxon>Acholeplasmatales</taxon>
        <taxon>Acholeplasmataceae</taxon>
        <taxon>Peloplasma</taxon>
    </lineage>
</organism>
<proteinExistence type="predicted"/>
<dbReference type="EMBL" id="JASCXW010000012">
    <property type="protein sequence ID" value="MDI6452852.1"/>
    <property type="molecule type" value="Genomic_DNA"/>
</dbReference>
<feature type="transmembrane region" description="Helical" evidence="1">
    <location>
        <begin position="101"/>
        <end position="126"/>
    </location>
</feature>
<feature type="transmembrane region" description="Helical" evidence="1">
    <location>
        <begin position="195"/>
        <end position="223"/>
    </location>
</feature>
<reference evidence="2" key="1">
    <citation type="submission" date="2023-05" db="EMBL/GenBank/DDBJ databases">
        <title>Mariniplasma microaerophilum sp. nov., a novel anaerobic mollicute isolated from terrestrial mud volcano, Taman Peninsula, Russia.</title>
        <authorList>
            <person name="Khomyakova M.A."/>
            <person name="Merkel A.Y."/>
            <person name="Slobodkin A.I."/>
        </authorList>
    </citation>
    <scope>NUCLEOTIDE SEQUENCE</scope>
    <source>
        <strain evidence="2">M4Ah</strain>
    </source>
</reference>
<evidence type="ECO:0000256" key="1">
    <source>
        <dbReference type="SAM" id="Phobius"/>
    </source>
</evidence>
<dbReference type="AlphaFoldDB" id="A0AAW6U4K8"/>
<protein>
    <recommendedName>
        <fullName evidence="4">YhhN-like protein</fullName>
    </recommendedName>
</protein>
<feature type="transmembrane region" description="Helical" evidence="1">
    <location>
        <begin position="42"/>
        <end position="59"/>
    </location>
</feature>
<comment type="caution">
    <text evidence="2">The sequence shown here is derived from an EMBL/GenBank/DDBJ whole genome shotgun (WGS) entry which is preliminary data.</text>
</comment>
<name>A0AAW6U4K8_9MOLU</name>
<evidence type="ECO:0000313" key="3">
    <source>
        <dbReference type="Proteomes" id="UP001431532"/>
    </source>
</evidence>
<keyword evidence="3" id="KW-1185">Reference proteome</keyword>
<evidence type="ECO:0000313" key="2">
    <source>
        <dbReference type="EMBL" id="MDI6452852.1"/>
    </source>
</evidence>